<protein>
    <submittedName>
        <fullName evidence="3">NAD(P)-dependent dehydrogenase, short-chain alcohol dehydrogenase family</fullName>
    </submittedName>
</protein>
<dbReference type="InterPro" id="IPR045017">
    <property type="entry name" value="DECR2-like"/>
</dbReference>
<dbReference type="Gene3D" id="3.40.50.720">
    <property type="entry name" value="NAD(P)-binding Rossmann-like Domain"/>
    <property type="match status" value="1"/>
</dbReference>
<keyword evidence="2" id="KW-0560">Oxidoreductase</keyword>
<sequence length="296" mass="31674">MTLDDLIYKPGLLKGERILVTGGGTGLGRVMAEAFLMLGADIHLCGRRGAVVEQTAQELVQQHGGRATGHACDVRQPEAVEQMIEAIWADGGALTGLVNNAAGNFVSRTEDLSMRAFDAVANIVMRGSFNLTLECGRRWLAEGRKASVLSILTTWVWNGSAFTVPSAMAKSGVHAMTQSLAVEWGNRGIRFNAIAPGLFPTEGMSARLNPQGGEHVRADNPMGRNGRMPELANLAVFLMSRQAEYLTGQTIAIDGGQYQATGGNFAGLASWSDQDWANARSAIESRNAADRQQRTA</sequence>
<evidence type="ECO:0000313" key="4">
    <source>
        <dbReference type="Proteomes" id="UP000183417"/>
    </source>
</evidence>
<dbReference type="RefSeq" id="WP_074921410.1">
    <property type="nucleotide sequence ID" value="NZ_CP141274.1"/>
</dbReference>
<dbReference type="Pfam" id="PF13561">
    <property type="entry name" value="adh_short_C2"/>
    <property type="match status" value="1"/>
</dbReference>
<reference evidence="3 4" key="1">
    <citation type="submission" date="2016-10" db="EMBL/GenBank/DDBJ databases">
        <authorList>
            <person name="de Groot N.N."/>
        </authorList>
    </citation>
    <scope>NUCLEOTIDE SEQUENCE [LARGE SCALE GENOMIC DNA]</scope>
    <source>
        <strain evidence="3 4">LMG 24775</strain>
    </source>
</reference>
<dbReference type="PRINTS" id="PR00081">
    <property type="entry name" value="GDHRDH"/>
</dbReference>
<evidence type="ECO:0000313" key="3">
    <source>
        <dbReference type="EMBL" id="SDY50846.1"/>
    </source>
</evidence>
<evidence type="ECO:0000256" key="1">
    <source>
        <dbReference type="ARBA" id="ARBA00022857"/>
    </source>
</evidence>
<evidence type="ECO:0000256" key="2">
    <source>
        <dbReference type="ARBA" id="ARBA00023002"/>
    </source>
</evidence>
<keyword evidence="1" id="KW-0521">NADP</keyword>
<dbReference type="PANTHER" id="PTHR43296:SF2">
    <property type="entry name" value="PEROXISOMAL 2,4-DIENOYL-COA REDUCTASE [(3E)-ENOYL-COA-PRODUCING]"/>
    <property type="match status" value="1"/>
</dbReference>
<dbReference type="SUPFAM" id="SSF51735">
    <property type="entry name" value="NAD(P)-binding Rossmann-fold domains"/>
    <property type="match status" value="1"/>
</dbReference>
<dbReference type="GO" id="GO:0008670">
    <property type="term" value="F:2,4-dienoyl-CoA reductase (NADPH) activity"/>
    <property type="evidence" value="ECO:0007669"/>
    <property type="project" value="InterPro"/>
</dbReference>
<organism evidence="3 4">
    <name type="scientific">Delftia lacustris</name>
    <dbReference type="NCBI Taxonomy" id="558537"/>
    <lineage>
        <taxon>Bacteria</taxon>
        <taxon>Pseudomonadati</taxon>
        <taxon>Pseudomonadota</taxon>
        <taxon>Betaproteobacteria</taxon>
        <taxon>Burkholderiales</taxon>
        <taxon>Comamonadaceae</taxon>
        <taxon>Delftia</taxon>
    </lineage>
</organism>
<dbReference type="AlphaFoldDB" id="A0A1H3KFG3"/>
<dbReference type="PANTHER" id="PTHR43296">
    <property type="entry name" value="PEROXISOMAL 2,4-DIENOYL-COA REDUCTASE"/>
    <property type="match status" value="1"/>
</dbReference>
<dbReference type="Proteomes" id="UP000183417">
    <property type="component" value="Unassembled WGS sequence"/>
</dbReference>
<dbReference type="GeneID" id="94691209"/>
<dbReference type="GO" id="GO:0009062">
    <property type="term" value="P:fatty acid catabolic process"/>
    <property type="evidence" value="ECO:0007669"/>
    <property type="project" value="InterPro"/>
</dbReference>
<proteinExistence type="predicted"/>
<gene>
    <name evidence="3" type="ORF">SAMN05421547_105156</name>
</gene>
<dbReference type="EMBL" id="FNPE01000005">
    <property type="protein sequence ID" value="SDY50846.1"/>
    <property type="molecule type" value="Genomic_DNA"/>
</dbReference>
<dbReference type="InterPro" id="IPR002347">
    <property type="entry name" value="SDR_fam"/>
</dbReference>
<dbReference type="InterPro" id="IPR036291">
    <property type="entry name" value="NAD(P)-bd_dom_sf"/>
</dbReference>
<accession>A0A1H3KFG3</accession>
<name>A0A1H3KFG3_9BURK</name>